<dbReference type="InterPro" id="IPR058931">
    <property type="entry name" value="SnoaL_6"/>
</dbReference>
<accession>A0ABR3VW57</accession>
<comment type="caution">
    <text evidence="2">The sequence shown here is derived from an EMBL/GenBank/DDBJ whole genome shotgun (WGS) entry which is preliminary data.</text>
</comment>
<evidence type="ECO:0000313" key="2">
    <source>
        <dbReference type="EMBL" id="KAL1846594.1"/>
    </source>
</evidence>
<dbReference type="Proteomes" id="UP001583177">
    <property type="component" value="Unassembled WGS sequence"/>
</dbReference>
<sequence length="202" mass="22635">MGVSDPIVIAAHLKQIYAEYRHTAELEEKARFFSPDCRQICRPAPAFSARDRDTIMKYLRETSGKDTENIQEFMEDPDKTTTATAPTTETSASVSASKKSFYTIRPLTDGEIEFGSDEIVAPAGFDSAADAKLQAEREGWVGMRVDLWDDEGTDHEGRAKGMLVKVQYWWKRDAGVWSQILHDIMYLGSRDGTEGSEGDILE</sequence>
<organism evidence="2 3">
    <name type="scientific">Diaporthe australafricana</name>
    <dbReference type="NCBI Taxonomy" id="127596"/>
    <lineage>
        <taxon>Eukaryota</taxon>
        <taxon>Fungi</taxon>
        <taxon>Dikarya</taxon>
        <taxon>Ascomycota</taxon>
        <taxon>Pezizomycotina</taxon>
        <taxon>Sordariomycetes</taxon>
        <taxon>Sordariomycetidae</taxon>
        <taxon>Diaporthales</taxon>
        <taxon>Diaporthaceae</taxon>
        <taxon>Diaporthe</taxon>
    </lineage>
</organism>
<dbReference type="EMBL" id="JAWRVE010000263">
    <property type="protein sequence ID" value="KAL1846594.1"/>
    <property type="molecule type" value="Genomic_DNA"/>
</dbReference>
<evidence type="ECO:0000259" key="1">
    <source>
        <dbReference type="Pfam" id="PF26528"/>
    </source>
</evidence>
<name>A0ABR3VW57_9PEZI</name>
<dbReference type="Pfam" id="PF26528">
    <property type="entry name" value="SnoaL_6"/>
    <property type="match status" value="1"/>
</dbReference>
<evidence type="ECO:0000313" key="3">
    <source>
        <dbReference type="Proteomes" id="UP001583177"/>
    </source>
</evidence>
<proteinExistence type="predicted"/>
<feature type="domain" description="SnoaL-like" evidence="1">
    <location>
        <begin position="9"/>
        <end position="194"/>
    </location>
</feature>
<gene>
    <name evidence="2" type="ORF">Daus18300_014212</name>
</gene>
<protein>
    <recommendedName>
        <fullName evidence="1">SnoaL-like domain-containing protein</fullName>
    </recommendedName>
</protein>
<keyword evidence="3" id="KW-1185">Reference proteome</keyword>
<reference evidence="2 3" key="1">
    <citation type="journal article" date="2024" name="IMA Fungus">
        <title>IMA Genome - F19 : A genome assembly and annotation guide to empower mycologists, including annotated draft genome sequences of Ceratocystis pirilliformis, Diaporthe australafricana, Fusarium ophioides, Paecilomyces lecythidis, and Sporothrix stenoceras.</title>
        <authorList>
            <person name="Aylward J."/>
            <person name="Wilson A.M."/>
            <person name="Visagie C.M."/>
            <person name="Spraker J."/>
            <person name="Barnes I."/>
            <person name="Buitendag C."/>
            <person name="Ceriani C."/>
            <person name="Del Mar Angel L."/>
            <person name="du Plessis D."/>
            <person name="Fuchs T."/>
            <person name="Gasser K."/>
            <person name="Kramer D."/>
            <person name="Li W."/>
            <person name="Munsamy K."/>
            <person name="Piso A."/>
            <person name="Price J.L."/>
            <person name="Sonnekus B."/>
            <person name="Thomas C."/>
            <person name="van der Nest A."/>
            <person name="van Dijk A."/>
            <person name="van Heerden A."/>
            <person name="van Vuuren N."/>
            <person name="Yilmaz N."/>
            <person name="Duong T.A."/>
            <person name="van der Merwe N.A."/>
            <person name="Wingfield M.J."/>
            <person name="Wingfield B.D."/>
        </authorList>
    </citation>
    <scope>NUCLEOTIDE SEQUENCE [LARGE SCALE GENOMIC DNA]</scope>
    <source>
        <strain evidence="2 3">CMW 18300</strain>
    </source>
</reference>